<keyword evidence="1" id="KW-0732">Signal</keyword>
<protein>
    <recommendedName>
        <fullName evidence="4">DUF3570 domain-containing protein</fullName>
    </recommendedName>
</protein>
<feature type="signal peptide" evidence="1">
    <location>
        <begin position="1"/>
        <end position="37"/>
    </location>
</feature>
<evidence type="ECO:0000313" key="3">
    <source>
        <dbReference type="Proteomes" id="UP000619761"/>
    </source>
</evidence>
<evidence type="ECO:0000313" key="2">
    <source>
        <dbReference type="EMBL" id="GGY87838.1"/>
    </source>
</evidence>
<accession>A0ABQ3BBA0</accession>
<comment type="caution">
    <text evidence="2">The sequence shown here is derived from an EMBL/GenBank/DDBJ whole genome shotgun (WGS) entry which is preliminary data.</text>
</comment>
<dbReference type="EMBL" id="BMYZ01000005">
    <property type="protein sequence ID" value="GGY87838.1"/>
    <property type="molecule type" value="Genomic_DNA"/>
</dbReference>
<reference evidence="3" key="1">
    <citation type="journal article" date="2019" name="Int. J. Syst. Evol. Microbiol.">
        <title>The Global Catalogue of Microorganisms (GCM) 10K type strain sequencing project: providing services to taxonomists for standard genome sequencing and annotation.</title>
        <authorList>
            <consortium name="The Broad Institute Genomics Platform"/>
            <consortium name="The Broad Institute Genome Sequencing Center for Infectious Disease"/>
            <person name="Wu L."/>
            <person name="Ma J."/>
        </authorList>
    </citation>
    <scope>NUCLEOTIDE SEQUENCE [LARGE SCALE GENOMIC DNA]</scope>
    <source>
        <strain evidence="3">KCTC 32239</strain>
    </source>
</reference>
<organism evidence="2 3">
    <name type="scientific">Cellvibrio zantedeschiae</name>
    <dbReference type="NCBI Taxonomy" id="1237077"/>
    <lineage>
        <taxon>Bacteria</taxon>
        <taxon>Pseudomonadati</taxon>
        <taxon>Pseudomonadota</taxon>
        <taxon>Gammaproteobacteria</taxon>
        <taxon>Cellvibrionales</taxon>
        <taxon>Cellvibrionaceae</taxon>
        <taxon>Cellvibrio</taxon>
    </lineage>
</organism>
<keyword evidence="3" id="KW-1185">Reference proteome</keyword>
<evidence type="ECO:0000256" key="1">
    <source>
        <dbReference type="SAM" id="SignalP"/>
    </source>
</evidence>
<dbReference type="Proteomes" id="UP000619761">
    <property type="component" value="Unassembled WGS sequence"/>
</dbReference>
<proteinExistence type="predicted"/>
<gene>
    <name evidence="2" type="ORF">GCM10011613_36070</name>
</gene>
<sequence length="410" mass="46384">MVVREAVVVAINFFDCKKMLRQFALVVCALSVVPVFAAVLPDERVDILEHQYDGGGIQVTGPSILVRKNIGKSVSVSANYYVDMVSSASIDVLASASRYSEERKQKSVSVDYMFDRTNFSLGYTTSDENDYQAKTYNLGVTQSFFGDLTTLNFGFSFGQDVVGRNLKGVPDPDFHLDKEQRRYSLNLSQILTKNLIAEISLESGSEACINMAEGETCLNNPYRSYSYLQNGVRALALEKYPLTHNSDAGSLRAIYHLPYSASVRADVRRYTDSWGITATNAEVRYIHDFKKDLLVEVKYRVYSQTEAEFYSDLFPYKDAQNFMARDKELSPFSSKTIGLGLTYKFPWTIPGVDKSTANLFWDHMKIDYEDFRDYANFGGTKAPASGYKVGEEPLYTLDADVIRFYLSFWF</sequence>
<evidence type="ECO:0008006" key="4">
    <source>
        <dbReference type="Google" id="ProtNLM"/>
    </source>
</evidence>
<name>A0ABQ3BBA0_9GAMM</name>
<feature type="chain" id="PRO_5046812075" description="DUF3570 domain-containing protein" evidence="1">
    <location>
        <begin position="38"/>
        <end position="410"/>
    </location>
</feature>
<dbReference type="InterPro" id="IPR021953">
    <property type="entry name" value="DUF3570"/>
</dbReference>
<dbReference type="Pfam" id="PF12094">
    <property type="entry name" value="DUF3570"/>
    <property type="match status" value="1"/>
</dbReference>